<protein>
    <submittedName>
        <fullName evidence="1">Uncharacterized protein</fullName>
    </submittedName>
</protein>
<sequence length="179" mass="20125">IKNFFRFQIEGLLNNFSALLVANVLDPCCALSAPLKRHHELVTGKTTTSRTRFCVADSGEGGTESLVCGESAHRVIRSRSCRSSQGPALSPSRLTFGAGDEARNQVTFHAIRIDLLEPLREQFRDVYPAERAAVKVCHRREALRGDFRGLDRDYGDPRRQVSISRHRHSRPLHCYAQPI</sequence>
<keyword evidence="2" id="KW-1185">Reference proteome</keyword>
<proteinExistence type="predicted"/>
<evidence type="ECO:0000313" key="2">
    <source>
        <dbReference type="Proteomes" id="UP000078492"/>
    </source>
</evidence>
<dbReference type="EMBL" id="KQ979236">
    <property type="protein sequence ID" value="KYN22138.1"/>
    <property type="molecule type" value="Genomic_DNA"/>
</dbReference>
<reference evidence="1 2" key="1">
    <citation type="submission" date="2015-09" db="EMBL/GenBank/DDBJ databases">
        <title>Trachymyrmex cornetzi WGS genome.</title>
        <authorList>
            <person name="Nygaard S."/>
            <person name="Hu H."/>
            <person name="Boomsma J."/>
            <person name="Zhang G."/>
        </authorList>
    </citation>
    <scope>NUCLEOTIDE SEQUENCE [LARGE SCALE GENOMIC DNA]</scope>
    <source>
        <strain evidence="1">Tcor2-1</strain>
        <tissue evidence="1">Whole body</tissue>
    </source>
</reference>
<evidence type="ECO:0000313" key="1">
    <source>
        <dbReference type="EMBL" id="KYN22138.1"/>
    </source>
</evidence>
<gene>
    <name evidence="1" type="ORF">ALC57_05415</name>
</gene>
<name>A0A195EA97_9HYME</name>
<dbReference type="AlphaFoldDB" id="A0A195EA97"/>
<feature type="non-terminal residue" evidence="1">
    <location>
        <position position="1"/>
    </location>
</feature>
<organism evidence="1 2">
    <name type="scientific">Trachymyrmex cornetzi</name>
    <dbReference type="NCBI Taxonomy" id="471704"/>
    <lineage>
        <taxon>Eukaryota</taxon>
        <taxon>Metazoa</taxon>
        <taxon>Ecdysozoa</taxon>
        <taxon>Arthropoda</taxon>
        <taxon>Hexapoda</taxon>
        <taxon>Insecta</taxon>
        <taxon>Pterygota</taxon>
        <taxon>Neoptera</taxon>
        <taxon>Endopterygota</taxon>
        <taxon>Hymenoptera</taxon>
        <taxon>Apocrita</taxon>
        <taxon>Aculeata</taxon>
        <taxon>Formicoidea</taxon>
        <taxon>Formicidae</taxon>
        <taxon>Myrmicinae</taxon>
        <taxon>Trachymyrmex</taxon>
    </lineage>
</organism>
<accession>A0A195EA97</accession>
<dbReference type="Proteomes" id="UP000078492">
    <property type="component" value="Unassembled WGS sequence"/>
</dbReference>